<proteinExistence type="predicted"/>
<name>A0A1G6MLL1_9NOCA</name>
<feature type="chain" id="PRO_5011660481" evidence="1">
    <location>
        <begin position="27"/>
        <end position="153"/>
    </location>
</feature>
<dbReference type="AlphaFoldDB" id="A0A1G6MLL1"/>
<organism evidence="2 3">
    <name type="scientific">Rhodococcus tukisamuensis</name>
    <dbReference type="NCBI Taxonomy" id="168276"/>
    <lineage>
        <taxon>Bacteria</taxon>
        <taxon>Bacillati</taxon>
        <taxon>Actinomycetota</taxon>
        <taxon>Actinomycetes</taxon>
        <taxon>Mycobacteriales</taxon>
        <taxon>Nocardiaceae</taxon>
        <taxon>Rhodococcus</taxon>
    </lineage>
</organism>
<accession>A0A1G6MLL1</accession>
<dbReference type="EMBL" id="FNAB01000001">
    <property type="protein sequence ID" value="SDC56361.1"/>
    <property type="molecule type" value="Genomic_DNA"/>
</dbReference>
<reference evidence="2 3" key="1">
    <citation type="submission" date="2016-10" db="EMBL/GenBank/DDBJ databases">
        <authorList>
            <person name="de Groot N.N."/>
        </authorList>
    </citation>
    <scope>NUCLEOTIDE SEQUENCE [LARGE SCALE GENOMIC DNA]</scope>
    <source>
        <strain evidence="2 3">JCM 11308</strain>
    </source>
</reference>
<dbReference type="Proteomes" id="UP000199417">
    <property type="component" value="Unassembled WGS sequence"/>
</dbReference>
<evidence type="ECO:0000313" key="2">
    <source>
        <dbReference type="EMBL" id="SDC56361.1"/>
    </source>
</evidence>
<protein>
    <submittedName>
        <fullName evidence="2">Uncharacterized protein</fullName>
    </submittedName>
</protein>
<evidence type="ECO:0000313" key="3">
    <source>
        <dbReference type="Proteomes" id="UP000199417"/>
    </source>
</evidence>
<dbReference type="STRING" id="168276.SAMN05444580_101226"/>
<keyword evidence="1" id="KW-0732">Signal</keyword>
<gene>
    <name evidence="2" type="ORF">SAMN05444580_101226</name>
</gene>
<keyword evidence="3" id="KW-1185">Reference proteome</keyword>
<dbReference type="RefSeq" id="WP_072844537.1">
    <property type="nucleotide sequence ID" value="NZ_FNAB01000001.1"/>
</dbReference>
<evidence type="ECO:0000256" key="1">
    <source>
        <dbReference type="SAM" id="SignalP"/>
    </source>
</evidence>
<feature type="signal peptide" evidence="1">
    <location>
        <begin position="1"/>
        <end position="26"/>
    </location>
</feature>
<sequence length="153" mass="15289">MNKHAATIAGAFAAGLVFAGAGTASAAQTVAPGEGTYLVGAELAPGQYTASGQVDDYMGCYWKRLSGTTGEIDDIIASDYTHSEKVIVTVLPSDYAFESEYCGTWTRIGDIPVAPGPDLTSAAIGSAVVGSAVVGSAVLPLAAPLLMSGSAGL</sequence>